<dbReference type="Pfam" id="PF13591">
    <property type="entry name" value="MerR_2"/>
    <property type="match status" value="1"/>
</dbReference>
<dbReference type="KEGG" id="mpad:KEF85_07970"/>
<keyword evidence="1" id="KW-0175">Coiled coil</keyword>
<feature type="coiled-coil region" evidence="1">
    <location>
        <begin position="75"/>
        <end position="102"/>
    </location>
</feature>
<organism evidence="2 3">
    <name type="scientific">Methylomonas paludis</name>
    <dbReference type="NCBI Taxonomy" id="1173101"/>
    <lineage>
        <taxon>Bacteria</taxon>
        <taxon>Pseudomonadati</taxon>
        <taxon>Pseudomonadota</taxon>
        <taxon>Gammaproteobacteria</taxon>
        <taxon>Methylococcales</taxon>
        <taxon>Methylococcaceae</taxon>
        <taxon>Methylomonas</taxon>
    </lineage>
</organism>
<name>A0A975MRV8_9GAMM</name>
<sequence length="102" mass="11831">MQHSEQLIEPDIGEAELSLAELAVSCAVHPDWLIQHVQEGLLEPLNPEQSQWRFSYRNRIRVQRILVLERDFDAVPELAALVADMQEEIAELKRRLYRAGIE</sequence>
<dbReference type="RefSeq" id="WP_215584782.1">
    <property type="nucleotide sequence ID" value="NZ_CP073754.1"/>
</dbReference>
<gene>
    <name evidence="2" type="ORF">KEF85_07970</name>
</gene>
<evidence type="ECO:0000313" key="2">
    <source>
        <dbReference type="EMBL" id="QWF72369.1"/>
    </source>
</evidence>
<reference evidence="2" key="1">
    <citation type="submission" date="2021-04" db="EMBL/GenBank/DDBJ databases">
        <title>Draft genome sequence data of methanotrophic Methylovulum sp. strain S1L and Methylomonas sp. strain S2AM isolated from boreal lake water columns.</title>
        <authorList>
            <person name="Rissanen A.J."/>
            <person name="Mangayil R."/>
            <person name="Svenning M.M."/>
            <person name="Khanongnuch R."/>
        </authorList>
    </citation>
    <scope>NUCLEOTIDE SEQUENCE</scope>
    <source>
        <strain evidence="2">S2AM</strain>
    </source>
</reference>
<evidence type="ECO:0000256" key="1">
    <source>
        <dbReference type="SAM" id="Coils"/>
    </source>
</evidence>
<protein>
    <submittedName>
        <fullName evidence="2">MerR family transcriptional regulator</fullName>
    </submittedName>
</protein>
<dbReference type="Gene3D" id="1.10.1660.10">
    <property type="match status" value="1"/>
</dbReference>
<evidence type="ECO:0000313" key="3">
    <source>
        <dbReference type="Proteomes" id="UP000676649"/>
    </source>
</evidence>
<dbReference type="Proteomes" id="UP000676649">
    <property type="component" value="Chromosome"/>
</dbReference>
<proteinExistence type="predicted"/>
<dbReference type="AlphaFoldDB" id="A0A975MRV8"/>
<accession>A0A975MRV8</accession>
<keyword evidence="3" id="KW-1185">Reference proteome</keyword>
<dbReference type="EMBL" id="CP073754">
    <property type="protein sequence ID" value="QWF72369.1"/>
    <property type="molecule type" value="Genomic_DNA"/>
</dbReference>